<comment type="caution">
    <text evidence="1">The sequence shown here is derived from an EMBL/GenBank/DDBJ whole genome shotgun (WGS) entry which is preliminary data.</text>
</comment>
<protein>
    <submittedName>
        <fullName evidence="1">Uncharacterized protein</fullName>
    </submittedName>
</protein>
<reference evidence="1" key="1">
    <citation type="journal article" date="2015" name="Nature">
        <title>Complex archaea that bridge the gap between prokaryotes and eukaryotes.</title>
        <authorList>
            <person name="Spang A."/>
            <person name="Saw J.H."/>
            <person name="Jorgensen S.L."/>
            <person name="Zaremba-Niedzwiedzka K."/>
            <person name="Martijn J."/>
            <person name="Lind A.E."/>
            <person name="van Eijk R."/>
            <person name="Schleper C."/>
            <person name="Guy L."/>
            <person name="Ettema T.J."/>
        </authorList>
    </citation>
    <scope>NUCLEOTIDE SEQUENCE</scope>
</reference>
<gene>
    <name evidence="1" type="ORF">LCGC14_0220610</name>
</gene>
<organism evidence="1">
    <name type="scientific">marine sediment metagenome</name>
    <dbReference type="NCBI Taxonomy" id="412755"/>
    <lineage>
        <taxon>unclassified sequences</taxon>
        <taxon>metagenomes</taxon>
        <taxon>ecological metagenomes</taxon>
    </lineage>
</organism>
<dbReference type="AlphaFoldDB" id="A0A0F9UHQ3"/>
<dbReference type="EMBL" id="LAZR01000105">
    <property type="protein sequence ID" value="KKN91194.1"/>
    <property type="molecule type" value="Genomic_DNA"/>
</dbReference>
<name>A0A0F9UHQ3_9ZZZZ</name>
<sequence length="82" mass="9381">MSEVECLRCKKMTNPDRDCVAYGHTCKGCGLVTKQCPKCKNWVLSNEFYWPPYGSPYCGKYCQSCRAPMEKERSRVGTKAKD</sequence>
<evidence type="ECO:0000313" key="1">
    <source>
        <dbReference type="EMBL" id="KKN91194.1"/>
    </source>
</evidence>
<proteinExistence type="predicted"/>
<accession>A0A0F9UHQ3</accession>